<evidence type="ECO:0000256" key="5">
    <source>
        <dbReference type="ARBA" id="ARBA00023136"/>
    </source>
</evidence>
<keyword evidence="12" id="KW-1185">Reference proteome</keyword>
<evidence type="ECO:0000256" key="3">
    <source>
        <dbReference type="ARBA" id="ARBA00022692"/>
    </source>
</evidence>
<name>A0ABU7ZD83_9PAST</name>
<dbReference type="Pfam" id="PF24575">
    <property type="entry name" value="TPR_Slam"/>
    <property type="match status" value="1"/>
</dbReference>
<feature type="signal peptide" evidence="8">
    <location>
        <begin position="1"/>
        <end position="17"/>
    </location>
</feature>
<evidence type="ECO:0000256" key="6">
    <source>
        <dbReference type="ARBA" id="ARBA00023237"/>
    </source>
</evidence>
<sequence length="484" mass="56774">MNKKLLLLLLFSPLVKAETIVEFDQDQKEFNHDRQAVEFDQDQKEFNHDRQAVEFEQKIVKNTQKSTAYLPDEQVTESVEQQINQAILTQNWEKLEILLTAYSMQQQADPLLLDYASAALAYAKKDHRSAIFYYQQLLKKQPSFIYPRFDLALILKEDFRYREAQKEFEQLKTTASHNLHATINNALEQMAEEEQWKPDFYLQYTQTNNVNNAASSPIVNINGRIFHKAEESLPQSAKGFRYGVGLSKMQNVSGNHFIGADLAYNGVYYWNNQDYSEQVLSITPSYSYRKATYRIGLSPFIEQNWLGSSRDNYQFGGRVNVMKLFERGMVSGSFSHTQKRYFDTATAEYYNSYRNQVTVGTQWQAVKNWRFFANVMANREIAREKAQSSNKWLATIGVIHQTQRWSSSASVGYGKRYFADKHYLFDYKRQDKEYQANVAVWNQNWHWNGIVPKLNFRYQKIDSNIADFYSRSNKEVFLTVEKVF</sequence>
<dbReference type="InterPro" id="IPR057556">
    <property type="entry name" value="TPR_Slam"/>
</dbReference>
<keyword evidence="2" id="KW-1134">Transmembrane beta strand</keyword>
<comment type="similarity">
    <text evidence="7">Belongs to the Slam family.</text>
</comment>
<proteinExistence type="inferred from homology"/>
<evidence type="ECO:0000313" key="11">
    <source>
        <dbReference type="EMBL" id="MEG9475154.1"/>
    </source>
</evidence>
<keyword evidence="11" id="KW-0449">Lipoprotein</keyword>
<dbReference type="RefSeq" id="WP_334253699.1">
    <property type="nucleotide sequence ID" value="NZ_JBAJJM010000003.1"/>
</dbReference>
<keyword evidence="3" id="KW-0812">Transmembrane</keyword>
<reference evidence="11" key="1">
    <citation type="submission" date="2023-12" db="EMBL/GenBank/DDBJ databases">
        <title>Mannheima indologenes sp. nov. proposed for Clade V organisms of Mannheimia.</title>
        <authorList>
            <person name="Christensen H."/>
        </authorList>
    </citation>
    <scope>NUCLEOTIDE SEQUENCE</scope>
    <source>
        <strain evidence="11">M14.4</strain>
    </source>
</reference>
<feature type="domain" description="Surface lipoprotein assembly modifier C-terminal" evidence="9">
    <location>
        <begin position="196"/>
        <end position="484"/>
    </location>
</feature>
<dbReference type="SUPFAM" id="SSF48452">
    <property type="entry name" value="TPR-like"/>
    <property type="match status" value="1"/>
</dbReference>
<keyword evidence="6" id="KW-0998">Cell outer membrane</keyword>
<evidence type="ECO:0000313" key="12">
    <source>
        <dbReference type="Proteomes" id="UP001432017"/>
    </source>
</evidence>
<evidence type="ECO:0000259" key="10">
    <source>
        <dbReference type="Pfam" id="PF24575"/>
    </source>
</evidence>
<feature type="domain" description="Surface lipoprotein assembly modifier N-terminal TPR repeats region" evidence="10">
    <location>
        <begin position="76"/>
        <end position="168"/>
    </location>
</feature>
<gene>
    <name evidence="11" type="ORF">V6W77_02570</name>
</gene>
<dbReference type="Pfam" id="PF04575">
    <property type="entry name" value="SlipAM"/>
    <property type="match status" value="1"/>
</dbReference>
<evidence type="ECO:0000256" key="7">
    <source>
        <dbReference type="ARBA" id="ARBA00023609"/>
    </source>
</evidence>
<feature type="chain" id="PRO_5046119912" evidence="8">
    <location>
        <begin position="18"/>
        <end position="484"/>
    </location>
</feature>
<evidence type="ECO:0000256" key="2">
    <source>
        <dbReference type="ARBA" id="ARBA00022452"/>
    </source>
</evidence>
<comment type="subcellular location">
    <subcellularLocation>
        <location evidence="1">Cell outer membrane</location>
        <topology evidence="1">Multi-pass membrane protein</topology>
    </subcellularLocation>
</comment>
<accession>A0ABU7ZD83</accession>
<evidence type="ECO:0000256" key="4">
    <source>
        <dbReference type="ARBA" id="ARBA00022729"/>
    </source>
</evidence>
<evidence type="ECO:0000256" key="1">
    <source>
        <dbReference type="ARBA" id="ARBA00004571"/>
    </source>
</evidence>
<comment type="caution">
    <text evidence="11">The sequence shown here is derived from an EMBL/GenBank/DDBJ whole genome shotgun (WGS) entry which is preliminary data.</text>
</comment>
<dbReference type="InterPro" id="IPR011990">
    <property type="entry name" value="TPR-like_helical_dom_sf"/>
</dbReference>
<evidence type="ECO:0000259" key="9">
    <source>
        <dbReference type="Pfam" id="PF04575"/>
    </source>
</evidence>
<dbReference type="Gene3D" id="1.25.40.10">
    <property type="entry name" value="Tetratricopeptide repeat domain"/>
    <property type="match status" value="1"/>
</dbReference>
<dbReference type="EMBL" id="JBAJJM010000003">
    <property type="protein sequence ID" value="MEG9475154.1"/>
    <property type="molecule type" value="Genomic_DNA"/>
</dbReference>
<keyword evidence="5" id="KW-0472">Membrane</keyword>
<keyword evidence="4 8" id="KW-0732">Signal</keyword>
<protein>
    <submittedName>
        <fullName evidence="11">Surface lipoprotein assembly modifier</fullName>
    </submittedName>
</protein>
<organism evidence="11 12">
    <name type="scientific">Mannheimia indoligenes</name>
    <dbReference type="NCBI Taxonomy" id="3103145"/>
    <lineage>
        <taxon>Bacteria</taxon>
        <taxon>Pseudomonadati</taxon>
        <taxon>Pseudomonadota</taxon>
        <taxon>Gammaproteobacteria</taxon>
        <taxon>Pasteurellales</taxon>
        <taxon>Pasteurellaceae</taxon>
        <taxon>Mannheimia</taxon>
    </lineage>
</organism>
<evidence type="ECO:0000256" key="8">
    <source>
        <dbReference type="SAM" id="SignalP"/>
    </source>
</evidence>
<dbReference type="InterPro" id="IPR007655">
    <property type="entry name" value="Slam_C"/>
</dbReference>
<dbReference type="Proteomes" id="UP001432017">
    <property type="component" value="Unassembled WGS sequence"/>
</dbReference>